<keyword evidence="6" id="KW-1185">Reference proteome</keyword>
<dbReference type="InterPro" id="IPR050773">
    <property type="entry name" value="CbxX/CfxQ_RuBisCO_ESX"/>
</dbReference>
<dbReference type="VEuPathDB" id="TriTrypDB:BSAL_59375"/>
<dbReference type="InterPro" id="IPR027417">
    <property type="entry name" value="P-loop_NTPase"/>
</dbReference>
<gene>
    <name evidence="5" type="ORF">BSAL_59375</name>
</gene>
<dbReference type="SUPFAM" id="SSF117839">
    <property type="entry name" value="WWE domain"/>
    <property type="match status" value="1"/>
</dbReference>
<dbReference type="EMBL" id="CYKH01000244">
    <property type="protein sequence ID" value="CUF12918.1"/>
    <property type="molecule type" value="Genomic_DNA"/>
</dbReference>
<reference evidence="6" key="1">
    <citation type="submission" date="2015-09" db="EMBL/GenBank/DDBJ databases">
        <authorList>
            <consortium name="Pathogen Informatics"/>
        </authorList>
    </citation>
    <scope>NUCLEOTIDE SEQUENCE [LARGE SCALE GENOMIC DNA]</scope>
    <source>
        <strain evidence="6">Lake Konstanz</strain>
    </source>
</reference>
<keyword evidence="3" id="KW-0067">ATP-binding</keyword>
<dbReference type="PANTHER" id="PTHR43392">
    <property type="entry name" value="AAA-TYPE ATPASE FAMILY PROTEIN / ANKYRIN REPEAT FAMILY PROTEIN"/>
    <property type="match status" value="1"/>
</dbReference>
<keyword evidence="2" id="KW-0547">Nucleotide-binding</keyword>
<dbReference type="AlphaFoldDB" id="A0A0S4IVI9"/>
<dbReference type="Gene3D" id="3.40.50.300">
    <property type="entry name" value="P-loop containing nucleotide triphosphate hydrolases"/>
    <property type="match status" value="1"/>
</dbReference>
<comment type="similarity">
    <text evidence="1">Belongs to the CbxX/CfxQ family.</text>
</comment>
<dbReference type="Pfam" id="PF02825">
    <property type="entry name" value="WWE"/>
    <property type="match status" value="1"/>
</dbReference>
<dbReference type="InterPro" id="IPR037197">
    <property type="entry name" value="WWE_dom_sf"/>
</dbReference>
<protein>
    <recommendedName>
        <fullName evidence="4">WWE domain-containing protein</fullName>
    </recommendedName>
</protein>
<proteinExistence type="inferred from homology"/>
<evidence type="ECO:0000256" key="3">
    <source>
        <dbReference type="ARBA" id="ARBA00022840"/>
    </source>
</evidence>
<name>A0A0S4IVI9_BODSA</name>
<dbReference type="Proteomes" id="UP000051952">
    <property type="component" value="Unassembled WGS sequence"/>
</dbReference>
<dbReference type="InterPro" id="IPR003959">
    <property type="entry name" value="ATPase_AAA_core"/>
</dbReference>
<feature type="domain" description="WWE" evidence="4">
    <location>
        <begin position="81"/>
        <end position="162"/>
    </location>
</feature>
<dbReference type="SUPFAM" id="SSF52540">
    <property type="entry name" value="P-loop containing nucleoside triphosphate hydrolases"/>
    <property type="match status" value="1"/>
</dbReference>
<dbReference type="OrthoDB" id="2423195at2759"/>
<evidence type="ECO:0000256" key="2">
    <source>
        <dbReference type="ARBA" id="ARBA00022741"/>
    </source>
</evidence>
<organism evidence="5 6">
    <name type="scientific">Bodo saltans</name>
    <name type="common">Flagellated protozoan</name>
    <dbReference type="NCBI Taxonomy" id="75058"/>
    <lineage>
        <taxon>Eukaryota</taxon>
        <taxon>Discoba</taxon>
        <taxon>Euglenozoa</taxon>
        <taxon>Kinetoplastea</taxon>
        <taxon>Metakinetoplastina</taxon>
        <taxon>Eubodonida</taxon>
        <taxon>Bodonidae</taxon>
        <taxon>Bodo</taxon>
    </lineage>
</organism>
<accession>A0A0S4IVI9</accession>
<evidence type="ECO:0000256" key="1">
    <source>
        <dbReference type="ARBA" id="ARBA00010378"/>
    </source>
</evidence>
<evidence type="ECO:0000313" key="6">
    <source>
        <dbReference type="Proteomes" id="UP000051952"/>
    </source>
</evidence>
<dbReference type="InterPro" id="IPR004170">
    <property type="entry name" value="WWE_dom"/>
</dbReference>
<dbReference type="PANTHER" id="PTHR43392:SF2">
    <property type="entry name" value="AAA-TYPE ATPASE FAMILY PROTEIN _ ANKYRIN REPEAT FAMILY PROTEIN"/>
    <property type="match status" value="1"/>
</dbReference>
<dbReference type="Pfam" id="PF00004">
    <property type="entry name" value="AAA"/>
    <property type="match status" value="1"/>
</dbReference>
<dbReference type="Gene3D" id="3.30.720.50">
    <property type="match status" value="1"/>
</dbReference>
<dbReference type="PRINTS" id="PR00819">
    <property type="entry name" value="CBXCFQXSUPER"/>
</dbReference>
<dbReference type="InterPro" id="IPR000641">
    <property type="entry name" value="CbxX/CfxQ"/>
</dbReference>
<dbReference type="GO" id="GO:0005524">
    <property type="term" value="F:ATP binding"/>
    <property type="evidence" value="ECO:0007669"/>
    <property type="project" value="UniProtKB-KW"/>
</dbReference>
<dbReference type="PROSITE" id="PS50918">
    <property type="entry name" value="WWE"/>
    <property type="match status" value="1"/>
</dbReference>
<dbReference type="GO" id="GO:0016887">
    <property type="term" value="F:ATP hydrolysis activity"/>
    <property type="evidence" value="ECO:0007669"/>
    <property type="project" value="InterPro"/>
</dbReference>
<evidence type="ECO:0000313" key="5">
    <source>
        <dbReference type="EMBL" id="CUF12918.1"/>
    </source>
</evidence>
<sequence length="459" mass="49667">MATAPAESVFQAQWLFRDHEGNFKPVGDDARAVLEQARKFHNETPTGATATNTTTVVEYKSGKYHYKAALCFKTGVFSQFNTRSRAERPLLLLNATWSYQDDKDAWCPVPLDAAAELEAGLRTATLLGPRFQICFQKFVYEVDVEAMTQRNVNSGCVRSLAREDHAASASIRSTNIIVAENMKTQQAINSALVNVIGHEGVKSQLQTLADTLSFQKLQQQMEGAACPQAPQDSIVANMVLSGPSGVGKTTLVKAVAEILFAVGRLPKSTVISVTPKDLIGSYVGHTAVKTAAVIDSAIGGVLLIRQAHSIADETTFGPDCVAALMATMTTHRNDLVVILAGDADQMHRVFEMNPAGLGPLFPDKLRHTLLPLTADHLVQIFVKNSQAECYTIASDVDVKSFIKLNTSEAQRSSANGKLVEGLYSNVKEKLSVRMMALVRGGCPPQMSALRLLTAADFDL</sequence>
<evidence type="ECO:0000259" key="4">
    <source>
        <dbReference type="PROSITE" id="PS50918"/>
    </source>
</evidence>